<dbReference type="HOGENOM" id="CLU_1688424_0_0_1"/>
<reference evidence="3" key="3">
    <citation type="submission" date="2015-06" db="UniProtKB">
        <authorList>
            <consortium name="EnsemblMetazoa"/>
        </authorList>
    </citation>
    <scope>IDENTIFICATION</scope>
</reference>
<protein>
    <submittedName>
        <fullName evidence="2 3">Uncharacterized protein</fullName>
    </submittedName>
</protein>
<keyword evidence="4" id="KW-1185">Reference proteome</keyword>
<gene>
    <name evidence="2" type="ORF">CAPTEDRAFT_201634</name>
</gene>
<dbReference type="EnsemblMetazoa" id="CapteT201634">
    <property type="protein sequence ID" value="CapteP201634"/>
    <property type="gene ID" value="CapteG201634"/>
</dbReference>
<name>R7T3M8_CAPTE</name>
<dbReference type="EMBL" id="KB312438">
    <property type="protein sequence ID" value="ELT87236.1"/>
    <property type="molecule type" value="Genomic_DNA"/>
</dbReference>
<organism evidence="2">
    <name type="scientific">Capitella teleta</name>
    <name type="common">Polychaete worm</name>
    <dbReference type="NCBI Taxonomy" id="283909"/>
    <lineage>
        <taxon>Eukaryota</taxon>
        <taxon>Metazoa</taxon>
        <taxon>Spiralia</taxon>
        <taxon>Lophotrochozoa</taxon>
        <taxon>Annelida</taxon>
        <taxon>Polychaeta</taxon>
        <taxon>Sedentaria</taxon>
        <taxon>Scolecida</taxon>
        <taxon>Capitellidae</taxon>
        <taxon>Capitella</taxon>
    </lineage>
</organism>
<dbReference type="Proteomes" id="UP000014760">
    <property type="component" value="Unassembled WGS sequence"/>
</dbReference>
<evidence type="ECO:0000256" key="1">
    <source>
        <dbReference type="SAM" id="MobiDB-lite"/>
    </source>
</evidence>
<reference evidence="4" key="1">
    <citation type="submission" date="2012-12" db="EMBL/GenBank/DDBJ databases">
        <authorList>
            <person name="Hellsten U."/>
            <person name="Grimwood J."/>
            <person name="Chapman J.A."/>
            <person name="Shapiro H."/>
            <person name="Aerts A."/>
            <person name="Otillar R.P."/>
            <person name="Terry A.Y."/>
            <person name="Boore J.L."/>
            <person name="Simakov O."/>
            <person name="Marletaz F."/>
            <person name="Cho S.-J."/>
            <person name="Edsinger-Gonzales E."/>
            <person name="Havlak P."/>
            <person name="Kuo D.-H."/>
            <person name="Larsson T."/>
            <person name="Lv J."/>
            <person name="Arendt D."/>
            <person name="Savage R."/>
            <person name="Osoegawa K."/>
            <person name="de Jong P."/>
            <person name="Lindberg D.R."/>
            <person name="Seaver E.C."/>
            <person name="Weisblat D.A."/>
            <person name="Putnam N.H."/>
            <person name="Grigoriev I.V."/>
            <person name="Rokhsar D.S."/>
        </authorList>
    </citation>
    <scope>NUCLEOTIDE SEQUENCE</scope>
    <source>
        <strain evidence="4">I ESC-2004</strain>
    </source>
</reference>
<accession>R7T3M8</accession>
<feature type="region of interest" description="Disordered" evidence="1">
    <location>
        <begin position="127"/>
        <end position="156"/>
    </location>
</feature>
<dbReference type="EMBL" id="AMQN01016001">
    <property type="status" value="NOT_ANNOTATED_CDS"/>
    <property type="molecule type" value="Genomic_DNA"/>
</dbReference>
<evidence type="ECO:0000313" key="4">
    <source>
        <dbReference type="Proteomes" id="UP000014760"/>
    </source>
</evidence>
<reference evidence="2 4" key="2">
    <citation type="journal article" date="2013" name="Nature">
        <title>Insights into bilaterian evolution from three spiralian genomes.</title>
        <authorList>
            <person name="Simakov O."/>
            <person name="Marletaz F."/>
            <person name="Cho S.J."/>
            <person name="Edsinger-Gonzales E."/>
            <person name="Havlak P."/>
            <person name="Hellsten U."/>
            <person name="Kuo D.H."/>
            <person name="Larsson T."/>
            <person name="Lv J."/>
            <person name="Arendt D."/>
            <person name="Savage R."/>
            <person name="Osoegawa K."/>
            <person name="de Jong P."/>
            <person name="Grimwood J."/>
            <person name="Chapman J.A."/>
            <person name="Shapiro H."/>
            <person name="Aerts A."/>
            <person name="Otillar R.P."/>
            <person name="Terry A.Y."/>
            <person name="Boore J.L."/>
            <person name="Grigoriev I.V."/>
            <person name="Lindberg D.R."/>
            <person name="Seaver E.C."/>
            <person name="Weisblat D.A."/>
            <person name="Putnam N.H."/>
            <person name="Rokhsar D.S."/>
        </authorList>
    </citation>
    <scope>NUCLEOTIDE SEQUENCE</scope>
    <source>
        <strain evidence="2 4">I ESC-2004</strain>
    </source>
</reference>
<evidence type="ECO:0000313" key="3">
    <source>
        <dbReference type="EnsemblMetazoa" id="CapteP201634"/>
    </source>
</evidence>
<feature type="region of interest" description="Disordered" evidence="1">
    <location>
        <begin position="69"/>
        <end position="88"/>
    </location>
</feature>
<evidence type="ECO:0000313" key="2">
    <source>
        <dbReference type="EMBL" id="ELT87236.1"/>
    </source>
</evidence>
<dbReference type="AlphaFoldDB" id="R7T3M8"/>
<proteinExistence type="predicted"/>
<sequence length="156" mass="17793">MGRGDTRITKEKFEQITSCLSTATEKKTIPKVKKKAQSKLLREEILVLAKMGDRRKECELIKRTFQTNTKQMHMTKRKNEAEGGAVPGIQGWKDEIRETCCDYIAELYNSHRKGNLDVELNKEAPDITKDKAREPLRRIITESQSAENGPGLSEDD</sequence>
<feature type="compositionally biased region" description="Basic and acidic residues" evidence="1">
    <location>
        <begin position="127"/>
        <end position="140"/>
    </location>
</feature>